<feature type="transmembrane region" description="Helical" evidence="10">
    <location>
        <begin position="131"/>
        <end position="149"/>
    </location>
</feature>
<feature type="transmembrane region" description="Helical" evidence="10">
    <location>
        <begin position="7"/>
        <end position="25"/>
    </location>
</feature>
<dbReference type="GO" id="GO:0016020">
    <property type="term" value="C:membrane"/>
    <property type="evidence" value="ECO:0007669"/>
    <property type="project" value="UniProtKB-SubCell"/>
</dbReference>
<keyword evidence="5 10" id="KW-0812">Transmembrane</keyword>
<dbReference type="InterPro" id="IPR032805">
    <property type="entry name" value="Wax_synthase_dom"/>
</dbReference>
<dbReference type="Pfam" id="PF13813">
    <property type="entry name" value="MBOAT_2"/>
    <property type="match status" value="1"/>
</dbReference>
<feature type="transmembrane region" description="Helical" evidence="10">
    <location>
        <begin position="156"/>
        <end position="184"/>
    </location>
</feature>
<evidence type="ECO:0000256" key="4">
    <source>
        <dbReference type="ARBA" id="ARBA00022679"/>
    </source>
</evidence>
<dbReference type="InterPro" id="IPR017088">
    <property type="entry name" value="Wax_synthase_Magnoliopsida"/>
</dbReference>
<gene>
    <name evidence="12" type="ORF">HS088_TW19G00103</name>
</gene>
<protein>
    <submittedName>
        <fullName evidence="12">Putative Wax synthase</fullName>
    </submittedName>
</protein>
<evidence type="ECO:0000256" key="7">
    <source>
        <dbReference type="ARBA" id="ARBA00023098"/>
    </source>
</evidence>
<feature type="domain" description="Wax synthase" evidence="11">
    <location>
        <begin position="192"/>
        <end position="275"/>
    </location>
</feature>
<keyword evidence="7" id="KW-0443">Lipid metabolism</keyword>
<feature type="transmembrane region" description="Helical" evidence="10">
    <location>
        <begin position="37"/>
        <end position="54"/>
    </location>
</feature>
<keyword evidence="13" id="KW-1185">Reference proteome</keyword>
<evidence type="ECO:0000256" key="3">
    <source>
        <dbReference type="ARBA" id="ARBA00007282"/>
    </source>
</evidence>
<feature type="transmembrane region" description="Helical" evidence="10">
    <location>
        <begin position="297"/>
        <end position="319"/>
    </location>
</feature>
<evidence type="ECO:0000256" key="2">
    <source>
        <dbReference type="ARBA" id="ARBA00005179"/>
    </source>
</evidence>
<evidence type="ECO:0000256" key="1">
    <source>
        <dbReference type="ARBA" id="ARBA00004141"/>
    </source>
</evidence>
<evidence type="ECO:0000313" key="13">
    <source>
        <dbReference type="Proteomes" id="UP000593562"/>
    </source>
</evidence>
<name>A0A7J7C8R4_TRIWF</name>
<dbReference type="InterPro" id="IPR044851">
    <property type="entry name" value="Wax_synthase"/>
</dbReference>
<dbReference type="GO" id="GO:0006629">
    <property type="term" value="P:lipid metabolic process"/>
    <property type="evidence" value="ECO:0007669"/>
    <property type="project" value="UniProtKB-KW"/>
</dbReference>
<evidence type="ECO:0000259" key="11">
    <source>
        <dbReference type="Pfam" id="PF13813"/>
    </source>
</evidence>
<feature type="transmembrane region" description="Helical" evidence="10">
    <location>
        <begin position="61"/>
        <end position="80"/>
    </location>
</feature>
<evidence type="ECO:0000256" key="8">
    <source>
        <dbReference type="ARBA" id="ARBA00023136"/>
    </source>
</evidence>
<comment type="caution">
    <text evidence="12">The sequence shown here is derived from an EMBL/GenBank/DDBJ whole genome shotgun (WGS) entry which is preliminary data.</text>
</comment>
<feature type="transmembrane region" description="Helical" evidence="10">
    <location>
        <begin position="237"/>
        <end position="262"/>
    </location>
</feature>
<reference evidence="12 13" key="1">
    <citation type="journal article" date="2020" name="Nat. Commun.">
        <title>Genome of Tripterygium wilfordii and identification of cytochrome P450 involved in triptolide biosynthesis.</title>
        <authorList>
            <person name="Tu L."/>
            <person name="Su P."/>
            <person name="Zhang Z."/>
            <person name="Gao L."/>
            <person name="Wang J."/>
            <person name="Hu T."/>
            <person name="Zhou J."/>
            <person name="Zhang Y."/>
            <person name="Zhao Y."/>
            <person name="Liu Y."/>
            <person name="Song Y."/>
            <person name="Tong Y."/>
            <person name="Lu Y."/>
            <person name="Yang J."/>
            <person name="Xu C."/>
            <person name="Jia M."/>
            <person name="Peters R.J."/>
            <person name="Huang L."/>
            <person name="Gao W."/>
        </authorList>
    </citation>
    <scope>NUCLEOTIDE SEQUENCE [LARGE SCALE GENOMIC DNA]</scope>
    <source>
        <strain evidence="13">cv. XIE 37</strain>
        <tissue evidence="12">Leaf</tissue>
    </source>
</reference>
<keyword evidence="8 10" id="KW-0472">Membrane</keyword>
<proteinExistence type="inferred from homology"/>
<dbReference type="AlphaFoldDB" id="A0A7J7C8R4"/>
<accession>A0A7J7C8R4</accession>
<evidence type="ECO:0000256" key="9">
    <source>
        <dbReference type="ARBA" id="ARBA00023315"/>
    </source>
</evidence>
<evidence type="ECO:0000313" key="12">
    <source>
        <dbReference type="EMBL" id="KAF5730512.1"/>
    </source>
</evidence>
<dbReference type="GO" id="GO:0008374">
    <property type="term" value="F:O-acyltransferase activity"/>
    <property type="evidence" value="ECO:0007669"/>
    <property type="project" value="InterPro"/>
</dbReference>
<evidence type="ECO:0000256" key="6">
    <source>
        <dbReference type="ARBA" id="ARBA00022989"/>
    </source>
</evidence>
<dbReference type="EMBL" id="JAAARO010000019">
    <property type="protein sequence ID" value="KAF5730512.1"/>
    <property type="molecule type" value="Genomic_DNA"/>
</dbReference>
<dbReference type="InParanoid" id="A0A7J7C8R4"/>
<dbReference type="PANTHER" id="PTHR31595">
    <property type="entry name" value="LONG-CHAIN-ALCOHOL O-FATTY-ACYLTRANSFERASE 3-RELATED"/>
    <property type="match status" value="1"/>
</dbReference>
<organism evidence="12 13">
    <name type="scientific">Tripterygium wilfordii</name>
    <name type="common">Thunder God vine</name>
    <dbReference type="NCBI Taxonomy" id="458696"/>
    <lineage>
        <taxon>Eukaryota</taxon>
        <taxon>Viridiplantae</taxon>
        <taxon>Streptophyta</taxon>
        <taxon>Embryophyta</taxon>
        <taxon>Tracheophyta</taxon>
        <taxon>Spermatophyta</taxon>
        <taxon>Magnoliopsida</taxon>
        <taxon>eudicotyledons</taxon>
        <taxon>Gunneridae</taxon>
        <taxon>Pentapetalae</taxon>
        <taxon>rosids</taxon>
        <taxon>fabids</taxon>
        <taxon>Celastrales</taxon>
        <taxon>Celastraceae</taxon>
        <taxon>Tripterygium</taxon>
    </lineage>
</organism>
<dbReference type="PANTHER" id="PTHR31595:SF57">
    <property type="entry name" value="OS04G0481900 PROTEIN"/>
    <property type="match status" value="1"/>
</dbReference>
<comment type="similarity">
    <text evidence="3">Belongs to the wax synthase family.</text>
</comment>
<evidence type="ECO:0000256" key="5">
    <source>
        <dbReference type="ARBA" id="ARBA00022692"/>
    </source>
</evidence>
<dbReference type="Proteomes" id="UP000593562">
    <property type="component" value="Unassembled WGS sequence"/>
</dbReference>
<sequence>MEEEIKNLIKVCLMVLASLLYSYFIPNKLISKGKLRLLSLLPIYYIFTILPLYLSTAVPTALTAVFITWLGSFKLLLFAFDQGPLIPSNHDPPLSLTQFISIACLPVKIKQNQKHPSHQTHKSPPKLPLNWPTKVVLFGLLIGVHGNVIQHLHPKMVLIVHCVMLYLFVDIIFGGGIGLVGLVLGMELEPPSDEPYLSTSLQDFWGRRWNLMVTNLLRHTIYNPVRVFLEFQVGQQWATPVAVLAAFLVSGLMHELLFYYVIRATPTWEMTWYFVLHGACLVVENVMRKLVVGRWHLHRAVSCLLTVGFVVATTEWLFFPPLVRSGADLRAVEEFEMLINFVKERCQSLYGN</sequence>
<keyword evidence="9" id="KW-0012">Acyltransferase</keyword>
<keyword evidence="6 10" id="KW-1133">Transmembrane helix</keyword>
<comment type="pathway">
    <text evidence="2">Secondary metabolite biosynthesis.</text>
</comment>
<dbReference type="PIRSF" id="PIRSF037006">
    <property type="entry name" value="Wax_synthase"/>
    <property type="match status" value="1"/>
</dbReference>
<comment type="subcellular location">
    <subcellularLocation>
        <location evidence="1">Membrane</location>
        <topology evidence="1">Multi-pass membrane protein</topology>
    </subcellularLocation>
</comment>
<evidence type="ECO:0000256" key="10">
    <source>
        <dbReference type="SAM" id="Phobius"/>
    </source>
</evidence>
<keyword evidence="4" id="KW-0808">Transferase</keyword>